<proteinExistence type="predicted"/>
<dbReference type="EMBL" id="JARKIE010000148">
    <property type="protein sequence ID" value="KAJ7675471.1"/>
    <property type="molecule type" value="Genomic_DNA"/>
</dbReference>
<evidence type="ECO:0000313" key="1">
    <source>
        <dbReference type="EMBL" id="KAJ7675471.1"/>
    </source>
</evidence>
<dbReference type="AlphaFoldDB" id="A0AAD7D2F9"/>
<accession>A0AAD7D2F9</accession>
<name>A0AAD7D2F9_MYCRO</name>
<comment type="caution">
    <text evidence="1">The sequence shown here is derived from an EMBL/GenBank/DDBJ whole genome shotgun (WGS) entry which is preliminary data.</text>
</comment>
<organism evidence="1 2">
    <name type="scientific">Mycena rosella</name>
    <name type="common">Pink bonnet</name>
    <name type="synonym">Agaricus rosellus</name>
    <dbReference type="NCBI Taxonomy" id="1033263"/>
    <lineage>
        <taxon>Eukaryota</taxon>
        <taxon>Fungi</taxon>
        <taxon>Dikarya</taxon>
        <taxon>Basidiomycota</taxon>
        <taxon>Agaricomycotina</taxon>
        <taxon>Agaricomycetes</taxon>
        <taxon>Agaricomycetidae</taxon>
        <taxon>Agaricales</taxon>
        <taxon>Marasmiineae</taxon>
        <taxon>Mycenaceae</taxon>
        <taxon>Mycena</taxon>
    </lineage>
</organism>
<reference evidence="1" key="1">
    <citation type="submission" date="2023-03" db="EMBL/GenBank/DDBJ databases">
        <title>Massive genome expansion in bonnet fungi (Mycena s.s.) driven by repeated elements and novel gene families across ecological guilds.</title>
        <authorList>
            <consortium name="Lawrence Berkeley National Laboratory"/>
            <person name="Harder C.B."/>
            <person name="Miyauchi S."/>
            <person name="Viragh M."/>
            <person name="Kuo A."/>
            <person name="Thoen E."/>
            <person name="Andreopoulos B."/>
            <person name="Lu D."/>
            <person name="Skrede I."/>
            <person name="Drula E."/>
            <person name="Henrissat B."/>
            <person name="Morin E."/>
            <person name="Kohler A."/>
            <person name="Barry K."/>
            <person name="LaButti K."/>
            <person name="Morin E."/>
            <person name="Salamov A."/>
            <person name="Lipzen A."/>
            <person name="Mereny Z."/>
            <person name="Hegedus B."/>
            <person name="Baldrian P."/>
            <person name="Stursova M."/>
            <person name="Weitz H."/>
            <person name="Taylor A."/>
            <person name="Grigoriev I.V."/>
            <person name="Nagy L.G."/>
            <person name="Martin F."/>
            <person name="Kauserud H."/>
        </authorList>
    </citation>
    <scope>NUCLEOTIDE SEQUENCE</scope>
    <source>
        <strain evidence="1">CBHHK067</strain>
    </source>
</reference>
<keyword evidence="2" id="KW-1185">Reference proteome</keyword>
<dbReference type="Proteomes" id="UP001221757">
    <property type="component" value="Unassembled WGS sequence"/>
</dbReference>
<sequence length="304" mass="33470">MDFIDRLSEKMDSVTSLNLTIAEITVFEFTRIDNTPFRAPRWCLEPSLWHQWDTSNITSLTLNCVMHEIPSLECVREILAGCQSTLMHLTFEGPVPAPSSTPLLPVPLPALKLLRIFYSNEISGLVNLIHAPDLGALELHDTCMLEFPNMGSTDEVALLDALRPSCANLVILTITGLVGCPIAHIDTFYQQMPCLLRFFLFSAGPQYEDALFQTTARDEGGPVVFPQLVQLAITHTCPVGLATLLTRHNAVPGLFALLDLQISSRQWGEAYLSGSPLVAVLNRAVEGGMKVTLVHEEGLMDDLD</sequence>
<evidence type="ECO:0000313" key="2">
    <source>
        <dbReference type="Proteomes" id="UP001221757"/>
    </source>
</evidence>
<protein>
    <submittedName>
        <fullName evidence="1">Uncharacterized protein</fullName>
    </submittedName>
</protein>
<gene>
    <name evidence="1" type="ORF">B0H17DRAFT_1080887</name>
</gene>